<feature type="signal peptide" evidence="1">
    <location>
        <begin position="1"/>
        <end position="30"/>
    </location>
</feature>
<dbReference type="AlphaFoldDB" id="A0AAN4Z2R0"/>
<evidence type="ECO:0000313" key="2">
    <source>
        <dbReference type="EMBL" id="GMR32791.1"/>
    </source>
</evidence>
<comment type="caution">
    <text evidence="2">The sequence shown here is derived from an EMBL/GenBank/DDBJ whole genome shotgun (WGS) entry which is preliminary data.</text>
</comment>
<keyword evidence="1" id="KW-0732">Signal</keyword>
<dbReference type="Proteomes" id="UP001328107">
    <property type="component" value="Unassembled WGS sequence"/>
</dbReference>
<gene>
    <name evidence="2" type="ORF">PMAYCL1PPCAC_02986</name>
</gene>
<proteinExistence type="predicted"/>
<keyword evidence="3" id="KW-1185">Reference proteome</keyword>
<sequence length="77" mass="8406">PHHNFRLLSIASEALIQGLVVALVVTGIEGSEDGEHLDEVECPRLLVLESDQSHRSGSEYTERLEFVGVITVHGAKD</sequence>
<name>A0AAN4Z2R0_9BILA</name>
<evidence type="ECO:0000313" key="3">
    <source>
        <dbReference type="Proteomes" id="UP001328107"/>
    </source>
</evidence>
<feature type="non-terminal residue" evidence="2">
    <location>
        <position position="1"/>
    </location>
</feature>
<accession>A0AAN4Z2R0</accession>
<evidence type="ECO:0000256" key="1">
    <source>
        <dbReference type="SAM" id="SignalP"/>
    </source>
</evidence>
<protein>
    <submittedName>
        <fullName evidence="2">Uncharacterized protein</fullName>
    </submittedName>
</protein>
<feature type="non-terminal residue" evidence="2">
    <location>
        <position position="77"/>
    </location>
</feature>
<organism evidence="2 3">
    <name type="scientific">Pristionchus mayeri</name>
    <dbReference type="NCBI Taxonomy" id="1317129"/>
    <lineage>
        <taxon>Eukaryota</taxon>
        <taxon>Metazoa</taxon>
        <taxon>Ecdysozoa</taxon>
        <taxon>Nematoda</taxon>
        <taxon>Chromadorea</taxon>
        <taxon>Rhabditida</taxon>
        <taxon>Rhabditina</taxon>
        <taxon>Diplogasteromorpha</taxon>
        <taxon>Diplogasteroidea</taxon>
        <taxon>Neodiplogasteridae</taxon>
        <taxon>Pristionchus</taxon>
    </lineage>
</organism>
<dbReference type="EMBL" id="BTRK01000001">
    <property type="protein sequence ID" value="GMR32791.1"/>
    <property type="molecule type" value="Genomic_DNA"/>
</dbReference>
<feature type="chain" id="PRO_5043000166" evidence="1">
    <location>
        <begin position="31"/>
        <end position="77"/>
    </location>
</feature>
<reference evidence="3" key="1">
    <citation type="submission" date="2022-10" db="EMBL/GenBank/DDBJ databases">
        <title>Genome assembly of Pristionchus species.</title>
        <authorList>
            <person name="Yoshida K."/>
            <person name="Sommer R.J."/>
        </authorList>
    </citation>
    <scope>NUCLEOTIDE SEQUENCE [LARGE SCALE GENOMIC DNA]</scope>
    <source>
        <strain evidence="3">RS5460</strain>
    </source>
</reference>